<organism evidence="3 4">
    <name type="scientific">Neohortaea acidophila</name>
    <dbReference type="NCBI Taxonomy" id="245834"/>
    <lineage>
        <taxon>Eukaryota</taxon>
        <taxon>Fungi</taxon>
        <taxon>Dikarya</taxon>
        <taxon>Ascomycota</taxon>
        <taxon>Pezizomycotina</taxon>
        <taxon>Dothideomycetes</taxon>
        <taxon>Dothideomycetidae</taxon>
        <taxon>Mycosphaerellales</taxon>
        <taxon>Teratosphaeriaceae</taxon>
        <taxon>Neohortaea</taxon>
    </lineage>
</organism>
<sequence length="526" mass="56656">MKAPAYDPASLPPLPPKKTQADKEAEYDKYNRPNTAYKRQLNPTKSSPTVPQLPSRPDARKPSLPSRPQGLLQPEQSGTVPSSTPPPGKRAIVPPPAKKSVLAMGFGNPVTPVEDPSPASATDGVQMNGNHTPPPIPTTSKPDLAALKASKPKLDGIHTLPNSTSFASCLLCRDYSAPDNHAAKFPRETLPSQDVTQLAQNLTAPFSSATDKARAIFTWLHHNVAYDVDAFFNNCVKPSTPQSTLQSGLAVCEGYAGLFTALAVKAGLESYVITGHGKGYGIVELPAGAPIPPFNGNHAWNAVKIDGGHWKLIDSCWGAGVIGNPGEPYKKRFAPERFTQSNDDFGRDHFPSASGQQLRNDGRTVSWEEYITGNKNGCGAYFFDGYITSEGLDRTTFRPEAGKIDLATAGARTGGSVRFSFQKICPHWDPVRCGKGPYYVYILHLEGLESDSAGKQRNNIPFETNGDVWWCDVPVRDLGSPGQKARIMAVTSMDGRDGRGVGVAGYKGMKGRVGMGYGFVCQWEVV</sequence>
<dbReference type="PANTHER" id="PTHR46333">
    <property type="entry name" value="CYTOKINESIS PROTEIN 3"/>
    <property type="match status" value="1"/>
</dbReference>
<evidence type="ECO:0000313" key="4">
    <source>
        <dbReference type="Proteomes" id="UP000799767"/>
    </source>
</evidence>
<dbReference type="InterPro" id="IPR002931">
    <property type="entry name" value="Transglutaminase-like"/>
</dbReference>
<dbReference type="InterPro" id="IPR052557">
    <property type="entry name" value="CAP/Cytokinesis_protein"/>
</dbReference>
<gene>
    <name evidence="3" type="ORF">BDY17DRAFT_307781</name>
</gene>
<dbReference type="RefSeq" id="XP_033592830.1">
    <property type="nucleotide sequence ID" value="XM_033735142.1"/>
</dbReference>
<accession>A0A6A6Q2L5</accession>
<feature type="region of interest" description="Disordered" evidence="1">
    <location>
        <begin position="1"/>
        <end position="139"/>
    </location>
</feature>
<feature type="compositionally biased region" description="Pro residues" evidence="1">
    <location>
        <begin position="83"/>
        <end position="97"/>
    </location>
</feature>
<dbReference type="OrthoDB" id="6129702at2759"/>
<dbReference type="GeneID" id="54476144"/>
<evidence type="ECO:0000313" key="3">
    <source>
        <dbReference type="EMBL" id="KAF2486261.1"/>
    </source>
</evidence>
<dbReference type="Pfam" id="PF01841">
    <property type="entry name" value="Transglut_core"/>
    <property type="match status" value="1"/>
</dbReference>
<feature type="compositionally biased region" description="Polar residues" evidence="1">
    <location>
        <begin position="119"/>
        <end position="131"/>
    </location>
</feature>
<proteinExistence type="predicted"/>
<dbReference type="AlphaFoldDB" id="A0A6A6Q2L5"/>
<feature type="compositionally biased region" description="Basic and acidic residues" evidence="1">
    <location>
        <begin position="19"/>
        <end position="31"/>
    </location>
</feature>
<evidence type="ECO:0000256" key="1">
    <source>
        <dbReference type="SAM" id="MobiDB-lite"/>
    </source>
</evidence>
<name>A0A6A6Q2L5_9PEZI</name>
<dbReference type="PANTHER" id="PTHR46333:SF5">
    <property type="entry name" value="TRANSGLUTAMINASE-LIKE DOMAIN-CONTAINING PROTEIN"/>
    <property type="match status" value="1"/>
</dbReference>
<dbReference type="SMART" id="SM00460">
    <property type="entry name" value="TGc"/>
    <property type="match status" value="1"/>
</dbReference>
<dbReference type="GO" id="GO:0005737">
    <property type="term" value="C:cytoplasm"/>
    <property type="evidence" value="ECO:0007669"/>
    <property type="project" value="TreeGrafter"/>
</dbReference>
<dbReference type="EMBL" id="MU001632">
    <property type="protein sequence ID" value="KAF2486261.1"/>
    <property type="molecule type" value="Genomic_DNA"/>
</dbReference>
<dbReference type="Proteomes" id="UP000799767">
    <property type="component" value="Unassembled WGS sequence"/>
</dbReference>
<evidence type="ECO:0000259" key="2">
    <source>
        <dbReference type="SMART" id="SM00460"/>
    </source>
</evidence>
<dbReference type="SUPFAM" id="SSF54001">
    <property type="entry name" value="Cysteine proteinases"/>
    <property type="match status" value="1"/>
</dbReference>
<protein>
    <recommendedName>
        <fullName evidence="2">Transglutaminase-like domain-containing protein</fullName>
    </recommendedName>
</protein>
<dbReference type="InterPro" id="IPR038765">
    <property type="entry name" value="Papain-like_cys_pep_sf"/>
</dbReference>
<keyword evidence="4" id="KW-1185">Reference proteome</keyword>
<feature type="domain" description="Transglutaminase-like" evidence="2">
    <location>
        <begin position="244"/>
        <end position="317"/>
    </location>
</feature>
<feature type="compositionally biased region" description="Polar residues" evidence="1">
    <location>
        <begin position="41"/>
        <end position="52"/>
    </location>
</feature>
<dbReference type="Gene3D" id="3.10.620.30">
    <property type="match status" value="1"/>
</dbReference>
<reference evidence="3" key="1">
    <citation type="journal article" date="2020" name="Stud. Mycol.">
        <title>101 Dothideomycetes genomes: a test case for predicting lifestyles and emergence of pathogens.</title>
        <authorList>
            <person name="Haridas S."/>
            <person name="Albert R."/>
            <person name="Binder M."/>
            <person name="Bloem J."/>
            <person name="Labutti K."/>
            <person name="Salamov A."/>
            <person name="Andreopoulos B."/>
            <person name="Baker S."/>
            <person name="Barry K."/>
            <person name="Bills G."/>
            <person name="Bluhm B."/>
            <person name="Cannon C."/>
            <person name="Castanera R."/>
            <person name="Culley D."/>
            <person name="Daum C."/>
            <person name="Ezra D."/>
            <person name="Gonzalez J."/>
            <person name="Henrissat B."/>
            <person name="Kuo A."/>
            <person name="Liang C."/>
            <person name="Lipzen A."/>
            <person name="Lutzoni F."/>
            <person name="Magnuson J."/>
            <person name="Mondo S."/>
            <person name="Nolan M."/>
            <person name="Ohm R."/>
            <person name="Pangilinan J."/>
            <person name="Park H.-J."/>
            <person name="Ramirez L."/>
            <person name="Alfaro M."/>
            <person name="Sun H."/>
            <person name="Tritt A."/>
            <person name="Yoshinaga Y."/>
            <person name="Zwiers L.-H."/>
            <person name="Turgeon B."/>
            <person name="Goodwin S."/>
            <person name="Spatafora J."/>
            <person name="Crous P."/>
            <person name="Grigoriev I."/>
        </authorList>
    </citation>
    <scope>NUCLEOTIDE SEQUENCE</scope>
    <source>
        <strain evidence="3">CBS 113389</strain>
    </source>
</reference>